<name>A0ABV4FDU9_BRAEL</name>
<keyword evidence="4" id="KW-0862">Zinc</keyword>
<evidence type="ECO:0000256" key="2">
    <source>
        <dbReference type="ARBA" id="ARBA00022723"/>
    </source>
</evidence>
<feature type="domain" description="Metallo-beta-lactamase" evidence="6">
    <location>
        <begin position="149"/>
        <end position="354"/>
    </location>
</feature>
<dbReference type="PANTHER" id="PTHR42978">
    <property type="entry name" value="QUORUM-QUENCHING LACTONASE YTNP-RELATED-RELATED"/>
    <property type="match status" value="1"/>
</dbReference>
<dbReference type="InterPro" id="IPR036866">
    <property type="entry name" value="RibonucZ/Hydroxyglut_hydro"/>
</dbReference>
<organism evidence="7 8">
    <name type="scientific">Bradyrhizobium elkanii</name>
    <dbReference type="NCBI Taxonomy" id="29448"/>
    <lineage>
        <taxon>Bacteria</taxon>
        <taxon>Pseudomonadati</taxon>
        <taxon>Pseudomonadota</taxon>
        <taxon>Alphaproteobacteria</taxon>
        <taxon>Hyphomicrobiales</taxon>
        <taxon>Nitrobacteraceae</taxon>
        <taxon>Bradyrhizobium</taxon>
    </lineage>
</organism>
<sequence length="386" mass="41506">MRPSSAGRTAGSGQQASSRFSEGLERVRSSTALRHARDCAEARDEETRMKRICTAALLALVSLLSHEPAHAGAPQVRTQAPGFYRIMLGRVEITALLDGTHPFPVHDVMTRNETTAGGDRKAIKLAEGHPGKADALLAAWDLAAPVEGSINAFLVNTGDRLILIDSGAGSLYGSCCGHLLGNLRASGYEPEQIDEIYLTHLHADHVGGIAPQGKPVFPNATIRVNQKDLDYWLDAKNESEAPKFLKPMFEGDRASLKPYGDSGRLKPFSEGQELSPGIRAIPTPGHTPGHTSYEVSSEGKTLLVWGDLVHVAPIQFPDPAVTVTYDSNPLAAEAERTAIFAQAARTSTWIAAAHIAFPGIGHIRSVDGRFEWLPANYTTVLKPTND</sequence>
<dbReference type="InterPro" id="IPR051013">
    <property type="entry name" value="MBL_superfamily_lactonases"/>
</dbReference>
<protein>
    <submittedName>
        <fullName evidence="7">Glyoxylase-like metal-dependent hydrolase (Beta-lactamase superfamily II)</fullName>
    </submittedName>
</protein>
<dbReference type="SMART" id="SM00849">
    <property type="entry name" value="Lactamase_B"/>
    <property type="match status" value="1"/>
</dbReference>
<dbReference type="SUPFAM" id="SSF56281">
    <property type="entry name" value="Metallo-hydrolase/oxidoreductase"/>
    <property type="match status" value="1"/>
</dbReference>
<evidence type="ECO:0000256" key="4">
    <source>
        <dbReference type="ARBA" id="ARBA00022833"/>
    </source>
</evidence>
<dbReference type="RefSeq" id="WP_240536802.1">
    <property type="nucleotide sequence ID" value="NZ_CP126004.1"/>
</dbReference>
<dbReference type="Gene3D" id="3.60.15.10">
    <property type="entry name" value="Ribonuclease Z/Hydroxyacylglutathione hydrolase-like"/>
    <property type="match status" value="1"/>
</dbReference>
<proteinExistence type="inferred from homology"/>
<evidence type="ECO:0000256" key="3">
    <source>
        <dbReference type="ARBA" id="ARBA00022801"/>
    </source>
</evidence>
<dbReference type="EMBL" id="JBGBZA010000002">
    <property type="protein sequence ID" value="MEY9321048.1"/>
    <property type="molecule type" value="Genomic_DNA"/>
</dbReference>
<comment type="caution">
    <text evidence="7">The sequence shown here is derived from an EMBL/GenBank/DDBJ whole genome shotgun (WGS) entry which is preliminary data.</text>
</comment>
<dbReference type="PANTHER" id="PTHR42978:SF6">
    <property type="entry name" value="QUORUM-QUENCHING LACTONASE YTNP-RELATED"/>
    <property type="match status" value="1"/>
</dbReference>
<evidence type="ECO:0000259" key="6">
    <source>
        <dbReference type="SMART" id="SM00849"/>
    </source>
</evidence>
<feature type="compositionally biased region" description="Polar residues" evidence="5">
    <location>
        <begin position="11"/>
        <end position="20"/>
    </location>
</feature>
<accession>A0ABV4FDU9</accession>
<dbReference type="Pfam" id="PF00753">
    <property type="entry name" value="Lactamase_B"/>
    <property type="match status" value="1"/>
</dbReference>
<comment type="similarity">
    <text evidence="1">Belongs to the metallo-beta-lactamase superfamily.</text>
</comment>
<evidence type="ECO:0000313" key="7">
    <source>
        <dbReference type="EMBL" id="MEY9321048.1"/>
    </source>
</evidence>
<dbReference type="InterPro" id="IPR001279">
    <property type="entry name" value="Metallo-B-lactamas"/>
</dbReference>
<dbReference type="Proteomes" id="UP001565471">
    <property type="component" value="Unassembled WGS sequence"/>
</dbReference>
<keyword evidence="3" id="KW-0378">Hydrolase</keyword>
<evidence type="ECO:0000256" key="1">
    <source>
        <dbReference type="ARBA" id="ARBA00007749"/>
    </source>
</evidence>
<evidence type="ECO:0000313" key="8">
    <source>
        <dbReference type="Proteomes" id="UP001565471"/>
    </source>
</evidence>
<dbReference type="CDD" id="cd07720">
    <property type="entry name" value="OPHC2-like_MBL-fold"/>
    <property type="match status" value="1"/>
</dbReference>
<feature type="region of interest" description="Disordered" evidence="5">
    <location>
        <begin position="1"/>
        <end position="45"/>
    </location>
</feature>
<reference evidence="7 8" key="1">
    <citation type="submission" date="2024-07" db="EMBL/GenBank/DDBJ databases">
        <title>Genomic Encyclopedia of Type Strains, Phase V (KMG-V): Genome sequencing to study the core and pangenomes of soil and plant-associated prokaryotes.</title>
        <authorList>
            <person name="Whitman W."/>
        </authorList>
    </citation>
    <scope>NUCLEOTIDE SEQUENCE [LARGE SCALE GENOMIC DNA]</scope>
    <source>
        <strain evidence="7 8">USDA 415</strain>
    </source>
</reference>
<keyword evidence="2" id="KW-0479">Metal-binding</keyword>
<evidence type="ECO:0000256" key="5">
    <source>
        <dbReference type="SAM" id="MobiDB-lite"/>
    </source>
</evidence>
<gene>
    <name evidence="7" type="ORF">ABIF29_007847</name>
</gene>
<feature type="compositionally biased region" description="Basic and acidic residues" evidence="5">
    <location>
        <begin position="35"/>
        <end position="45"/>
    </location>
</feature>
<keyword evidence="8" id="KW-1185">Reference proteome</keyword>